<gene>
    <name evidence="1" type="ORF">HPB47_003567</name>
</gene>
<organism evidence="1 2">
    <name type="scientific">Ixodes persulcatus</name>
    <name type="common">Taiga tick</name>
    <dbReference type="NCBI Taxonomy" id="34615"/>
    <lineage>
        <taxon>Eukaryota</taxon>
        <taxon>Metazoa</taxon>
        <taxon>Ecdysozoa</taxon>
        <taxon>Arthropoda</taxon>
        <taxon>Chelicerata</taxon>
        <taxon>Arachnida</taxon>
        <taxon>Acari</taxon>
        <taxon>Parasitiformes</taxon>
        <taxon>Ixodida</taxon>
        <taxon>Ixodoidea</taxon>
        <taxon>Ixodidae</taxon>
        <taxon>Ixodinae</taxon>
        <taxon>Ixodes</taxon>
    </lineage>
</organism>
<protein>
    <submittedName>
        <fullName evidence="1">Uncharacterized protein</fullName>
    </submittedName>
</protein>
<name>A0AC60PI53_IXOPE</name>
<feature type="non-terminal residue" evidence="1">
    <location>
        <position position="1"/>
    </location>
</feature>
<dbReference type="EMBL" id="JABSTQ010010521">
    <property type="protein sequence ID" value="KAG0420301.1"/>
    <property type="molecule type" value="Genomic_DNA"/>
</dbReference>
<comment type="caution">
    <text evidence="1">The sequence shown here is derived from an EMBL/GenBank/DDBJ whole genome shotgun (WGS) entry which is preliminary data.</text>
</comment>
<evidence type="ECO:0000313" key="2">
    <source>
        <dbReference type="Proteomes" id="UP000805193"/>
    </source>
</evidence>
<keyword evidence="2" id="KW-1185">Reference proteome</keyword>
<reference evidence="1 2" key="1">
    <citation type="journal article" date="2020" name="Cell">
        <title>Large-Scale Comparative Analyses of Tick Genomes Elucidate Their Genetic Diversity and Vector Capacities.</title>
        <authorList>
            <consortium name="Tick Genome and Microbiome Consortium (TIGMIC)"/>
            <person name="Jia N."/>
            <person name="Wang J."/>
            <person name="Shi W."/>
            <person name="Du L."/>
            <person name="Sun Y."/>
            <person name="Zhan W."/>
            <person name="Jiang J.F."/>
            <person name="Wang Q."/>
            <person name="Zhang B."/>
            <person name="Ji P."/>
            <person name="Bell-Sakyi L."/>
            <person name="Cui X.M."/>
            <person name="Yuan T.T."/>
            <person name="Jiang B.G."/>
            <person name="Yang W.F."/>
            <person name="Lam T.T."/>
            <person name="Chang Q.C."/>
            <person name="Ding S.J."/>
            <person name="Wang X.J."/>
            <person name="Zhu J.G."/>
            <person name="Ruan X.D."/>
            <person name="Zhao L."/>
            <person name="Wei J.T."/>
            <person name="Ye R.Z."/>
            <person name="Que T.C."/>
            <person name="Du C.H."/>
            <person name="Zhou Y.H."/>
            <person name="Cheng J.X."/>
            <person name="Dai P.F."/>
            <person name="Guo W.B."/>
            <person name="Han X.H."/>
            <person name="Huang E.J."/>
            <person name="Li L.F."/>
            <person name="Wei W."/>
            <person name="Gao Y.C."/>
            <person name="Liu J.Z."/>
            <person name="Shao H.Z."/>
            <person name="Wang X."/>
            <person name="Wang C.C."/>
            <person name="Yang T.C."/>
            <person name="Huo Q.B."/>
            <person name="Li W."/>
            <person name="Chen H.Y."/>
            <person name="Chen S.E."/>
            <person name="Zhou L.G."/>
            <person name="Ni X.B."/>
            <person name="Tian J.H."/>
            <person name="Sheng Y."/>
            <person name="Liu T."/>
            <person name="Pan Y.S."/>
            <person name="Xia L.Y."/>
            <person name="Li J."/>
            <person name="Zhao F."/>
            <person name="Cao W.C."/>
        </authorList>
    </citation>
    <scope>NUCLEOTIDE SEQUENCE [LARGE SCALE GENOMIC DNA]</scope>
    <source>
        <strain evidence="1">Iper-2018</strain>
    </source>
</reference>
<accession>A0AC60PI53</accession>
<sequence>DAVRCGGCGHEHDPAVGCKLQPKCINCGGAHVATSNDCPLRKIPVGRQQQPERIPEPTRIQGPWTPIRKVGCSSSPTADVPVSISCTEAKARKHQRMERPSEDLGTHWAFYNQGRI</sequence>
<proteinExistence type="predicted"/>
<dbReference type="Proteomes" id="UP000805193">
    <property type="component" value="Unassembled WGS sequence"/>
</dbReference>
<evidence type="ECO:0000313" key="1">
    <source>
        <dbReference type="EMBL" id="KAG0420301.1"/>
    </source>
</evidence>